<protein>
    <recommendedName>
        <fullName evidence="3">Transporter substrate-binding domain-containing protein</fullName>
    </recommendedName>
</protein>
<sequence length="248" mass="27505">MQRRRAITGIIGGTLAALCGSAFAQRMPDRLVMASFGQEDSFSSRWLELIYLEAFQQLGMGLEIRFFPAARAGAEAVAGNVDGELARSLEYEATQTTMIHVPEPTLYVATAAYTRRPDIHLPAGWEGLRGTTYRTEYRFGFSVTERKLMAVLPATSLSAVQTSETGLRKLILGRTDLYVDAVEAIEPLLAGAEFRDAGIRVASVLQRGPLYAYLNKKHAHLAPRLAAILKRMRESGQIERYRLLALKR</sequence>
<reference evidence="1 2" key="1">
    <citation type="submission" date="2020-01" db="EMBL/GenBank/DDBJ databases">
        <authorList>
            <person name="Lee S.D."/>
        </authorList>
    </citation>
    <scope>NUCLEOTIDE SEQUENCE [LARGE SCALE GENOMIC DNA]</scope>
    <source>
        <strain evidence="1 2">SAP-35</strain>
    </source>
</reference>
<name>A0ABX0FRD9_9BURK</name>
<reference evidence="2" key="2">
    <citation type="submission" date="2023-07" db="EMBL/GenBank/DDBJ databases">
        <title>Duganella aceri sp. nov., isolated from tree sap.</title>
        <authorList>
            <person name="Kim I.S."/>
        </authorList>
    </citation>
    <scope>NUCLEOTIDE SEQUENCE [LARGE SCALE GENOMIC DNA]</scope>
    <source>
        <strain evidence="2">SAP-35</strain>
    </source>
</reference>
<dbReference type="Proteomes" id="UP000666369">
    <property type="component" value="Unassembled WGS sequence"/>
</dbReference>
<organism evidence="1 2">
    <name type="scientific">Duganella aceris</name>
    <dbReference type="NCBI Taxonomy" id="2703883"/>
    <lineage>
        <taxon>Bacteria</taxon>
        <taxon>Pseudomonadati</taxon>
        <taxon>Pseudomonadota</taxon>
        <taxon>Betaproteobacteria</taxon>
        <taxon>Burkholderiales</taxon>
        <taxon>Oxalobacteraceae</taxon>
        <taxon>Telluria group</taxon>
        <taxon>Duganella</taxon>
    </lineage>
</organism>
<evidence type="ECO:0000313" key="1">
    <source>
        <dbReference type="EMBL" id="NGZ87074.1"/>
    </source>
</evidence>
<comment type="caution">
    <text evidence="1">The sequence shown here is derived from an EMBL/GenBank/DDBJ whole genome shotgun (WGS) entry which is preliminary data.</text>
</comment>
<accession>A0ABX0FRD9</accession>
<gene>
    <name evidence="1" type="ORF">GW587_22790</name>
</gene>
<dbReference type="Gene3D" id="3.40.190.10">
    <property type="entry name" value="Periplasmic binding protein-like II"/>
    <property type="match status" value="2"/>
</dbReference>
<proteinExistence type="predicted"/>
<dbReference type="EMBL" id="JAADJT010000011">
    <property type="protein sequence ID" value="NGZ87074.1"/>
    <property type="molecule type" value="Genomic_DNA"/>
</dbReference>
<dbReference type="RefSeq" id="WP_166106966.1">
    <property type="nucleotide sequence ID" value="NZ_JAADJT010000011.1"/>
</dbReference>
<keyword evidence="2" id="KW-1185">Reference proteome</keyword>
<evidence type="ECO:0008006" key="3">
    <source>
        <dbReference type="Google" id="ProtNLM"/>
    </source>
</evidence>
<dbReference type="SUPFAM" id="SSF53850">
    <property type="entry name" value="Periplasmic binding protein-like II"/>
    <property type="match status" value="1"/>
</dbReference>
<evidence type="ECO:0000313" key="2">
    <source>
        <dbReference type="Proteomes" id="UP000666369"/>
    </source>
</evidence>